<gene>
    <name evidence="1" type="ORF">PENTCL1PPCAC_12129</name>
</gene>
<sequence length="119" mass="14023">IEYITQVLIIQMSASISSVDFAPYLVDIKQLFQPLLSFHLEDDEVERAAELYDRRTRYTLCQFLPRRIPYTEFRVVNDSMLAMSQTDSWINQVKNAFLQSLNRHGFIFLNNLDENMVVI</sequence>
<evidence type="ECO:0000313" key="1">
    <source>
        <dbReference type="EMBL" id="GMS89954.1"/>
    </source>
</evidence>
<reference evidence="1" key="1">
    <citation type="submission" date="2023-10" db="EMBL/GenBank/DDBJ databases">
        <title>Genome assembly of Pristionchus species.</title>
        <authorList>
            <person name="Yoshida K."/>
            <person name="Sommer R.J."/>
        </authorList>
    </citation>
    <scope>NUCLEOTIDE SEQUENCE</scope>
    <source>
        <strain evidence="1">RS0144</strain>
    </source>
</reference>
<protein>
    <submittedName>
        <fullName evidence="1">Uncharacterized protein</fullName>
    </submittedName>
</protein>
<proteinExistence type="predicted"/>
<organism evidence="1 2">
    <name type="scientific">Pristionchus entomophagus</name>
    <dbReference type="NCBI Taxonomy" id="358040"/>
    <lineage>
        <taxon>Eukaryota</taxon>
        <taxon>Metazoa</taxon>
        <taxon>Ecdysozoa</taxon>
        <taxon>Nematoda</taxon>
        <taxon>Chromadorea</taxon>
        <taxon>Rhabditida</taxon>
        <taxon>Rhabditina</taxon>
        <taxon>Diplogasteromorpha</taxon>
        <taxon>Diplogasteroidea</taxon>
        <taxon>Neodiplogasteridae</taxon>
        <taxon>Pristionchus</taxon>
    </lineage>
</organism>
<name>A0AAV5T8C9_9BILA</name>
<feature type="non-terminal residue" evidence="1">
    <location>
        <position position="119"/>
    </location>
</feature>
<dbReference type="Proteomes" id="UP001432027">
    <property type="component" value="Unassembled WGS sequence"/>
</dbReference>
<keyword evidence="2" id="KW-1185">Reference proteome</keyword>
<accession>A0AAV5T8C9</accession>
<dbReference type="AlphaFoldDB" id="A0AAV5T8C9"/>
<comment type="caution">
    <text evidence="1">The sequence shown here is derived from an EMBL/GenBank/DDBJ whole genome shotgun (WGS) entry which is preliminary data.</text>
</comment>
<feature type="non-terminal residue" evidence="1">
    <location>
        <position position="1"/>
    </location>
</feature>
<dbReference type="EMBL" id="BTSX01000003">
    <property type="protein sequence ID" value="GMS89954.1"/>
    <property type="molecule type" value="Genomic_DNA"/>
</dbReference>
<evidence type="ECO:0000313" key="2">
    <source>
        <dbReference type="Proteomes" id="UP001432027"/>
    </source>
</evidence>